<protein>
    <recommendedName>
        <fullName evidence="1">Protein kinase domain-containing protein</fullName>
    </recommendedName>
</protein>
<evidence type="ECO:0000313" key="3">
    <source>
        <dbReference type="Proteomes" id="UP000193067"/>
    </source>
</evidence>
<evidence type="ECO:0000313" key="2">
    <source>
        <dbReference type="EMBL" id="OSC99686.1"/>
    </source>
</evidence>
<dbReference type="EMBL" id="KZ084125">
    <property type="protein sequence ID" value="OSC99686.1"/>
    <property type="molecule type" value="Genomic_DNA"/>
</dbReference>
<dbReference type="InterPro" id="IPR001245">
    <property type="entry name" value="Ser-Thr/Tyr_kinase_cat_dom"/>
</dbReference>
<dbReference type="Proteomes" id="UP000193067">
    <property type="component" value="Unassembled WGS sequence"/>
</dbReference>
<feature type="domain" description="Protein kinase" evidence="1">
    <location>
        <begin position="36"/>
        <end position="305"/>
    </location>
</feature>
<accession>A0A1Y2IF19</accession>
<gene>
    <name evidence="2" type="ORF">PYCCODRAFT_1415428</name>
</gene>
<dbReference type="GO" id="GO:0004672">
    <property type="term" value="F:protein kinase activity"/>
    <property type="evidence" value="ECO:0007669"/>
    <property type="project" value="InterPro"/>
</dbReference>
<dbReference type="PROSITE" id="PS50011">
    <property type="entry name" value="PROTEIN_KINASE_DOM"/>
    <property type="match status" value="1"/>
</dbReference>
<dbReference type="SUPFAM" id="SSF56112">
    <property type="entry name" value="Protein kinase-like (PK-like)"/>
    <property type="match status" value="1"/>
</dbReference>
<dbReference type="InterPro" id="IPR000719">
    <property type="entry name" value="Prot_kinase_dom"/>
</dbReference>
<dbReference type="OrthoDB" id="2746981at2759"/>
<sequence length="305" mass="34622">MSSGNPPWYVQDENGAFLVLEVPPRLKNHPEIVRRGLQLEPAYPMKVGVVYRSSHLINPQYVVKILDTDTEERDIYTRLLRDLRCPRNPAIPGELTPPEVDHPLLIMPALQRSGMLSILDASFYEMLGYCLQFMEGVEYLHDQHIVHLDLCTDNVVTASNVRPHPHPDVIPGKVYIIDFDSSRQLSLGPGAHPAIKLPPSQVPKPNGLEHLDPYSWDVYCAADVMREILRDSSPHQQEPLPIIARLYLAWLTGRERGCTEPCRCRPTARRARQVLVVMRWLVGIQEMCQGALRRATGMVQYLLSS</sequence>
<dbReference type="GO" id="GO:0005524">
    <property type="term" value="F:ATP binding"/>
    <property type="evidence" value="ECO:0007669"/>
    <property type="project" value="InterPro"/>
</dbReference>
<dbReference type="InterPro" id="IPR011009">
    <property type="entry name" value="Kinase-like_dom_sf"/>
</dbReference>
<dbReference type="AlphaFoldDB" id="A0A1Y2IF19"/>
<dbReference type="Pfam" id="PF07714">
    <property type="entry name" value="PK_Tyr_Ser-Thr"/>
    <property type="match status" value="1"/>
</dbReference>
<evidence type="ECO:0000259" key="1">
    <source>
        <dbReference type="PROSITE" id="PS50011"/>
    </source>
</evidence>
<reference evidence="2 3" key="1">
    <citation type="journal article" date="2015" name="Biotechnol. Biofuels">
        <title>Enhanced degradation of softwood versus hardwood by the white-rot fungus Pycnoporus coccineus.</title>
        <authorList>
            <person name="Couturier M."/>
            <person name="Navarro D."/>
            <person name="Chevret D."/>
            <person name="Henrissat B."/>
            <person name="Piumi F."/>
            <person name="Ruiz-Duenas F.J."/>
            <person name="Martinez A.T."/>
            <person name="Grigoriev I.V."/>
            <person name="Riley R."/>
            <person name="Lipzen A."/>
            <person name="Berrin J.G."/>
            <person name="Master E.R."/>
            <person name="Rosso M.N."/>
        </authorList>
    </citation>
    <scope>NUCLEOTIDE SEQUENCE [LARGE SCALE GENOMIC DNA]</scope>
    <source>
        <strain evidence="2 3">BRFM310</strain>
    </source>
</reference>
<name>A0A1Y2IF19_TRAC3</name>
<dbReference type="SMART" id="SM00220">
    <property type="entry name" value="S_TKc"/>
    <property type="match status" value="1"/>
</dbReference>
<keyword evidence="3" id="KW-1185">Reference proteome</keyword>
<dbReference type="Gene3D" id="1.10.510.10">
    <property type="entry name" value="Transferase(Phosphotransferase) domain 1"/>
    <property type="match status" value="1"/>
</dbReference>
<organism evidence="2 3">
    <name type="scientific">Trametes coccinea (strain BRFM310)</name>
    <name type="common">Pycnoporus coccineus</name>
    <dbReference type="NCBI Taxonomy" id="1353009"/>
    <lineage>
        <taxon>Eukaryota</taxon>
        <taxon>Fungi</taxon>
        <taxon>Dikarya</taxon>
        <taxon>Basidiomycota</taxon>
        <taxon>Agaricomycotina</taxon>
        <taxon>Agaricomycetes</taxon>
        <taxon>Polyporales</taxon>
        <taxon>Polyporaceae</taxon>
        <taxon>Trametes</taxon>
    </lineage>
</organism>
<proteinExistence type="predicted"/>